<dbReference type="RefSeq" id="WP_274689257.1">
    <property type="nucleotide sequence ID" value="NZ_JAPMOU010000015.1"/>
</dbReference>
<dbReference type="EMBL" id="JAPMOU010000015">
    <property type="protein sequence ID" value="MDE1462907.1"/>
    <property type="molecule type" value="Genomic_DNA"/>
</dbReference>
<dbReference type="Proteomes" id="UP001528823">
    <property type="component" value="Unassembled WGS sequence"/>
</dbReference>
<reference evidence="1 2" key="1">
    <citation type="submission" date="2022-11" db="EMBL/GenBank/DDBJ databases">
        <title>Spartinivicinus poritis sp. nov., isolated from scleractinian coral Porites lutea.</title>
        <authorList>
            <person name="Zhang G."/>
            <person name="Cai L."/>
            <person name="Wei Q."/>
        </authorList>
    </citation>
    <scope>NUCLEOTIDE SEQUENCE [LARGE SCALE GENOMIC DNA]</scope>
    <source>
        <strain evidence="1 2">A2-2</strain>
    </source>
</reference>
<protein>
    <submittedName>
        <fullName evidence="1">Uncharacterized protein</fullName>
    </submittedName>
</protein>
<name>A0ABT5U955_9GAMM</name>
<proteinExistence type="predicted"/>
<comment type="caution">
    <text evidence="1">The sequence shown here is derived from an EMBL/GenBank/DDBJ whole genome shotgun (WGS) entry which is preliminary data.</text>
</comment>
<evidence type="ECO:0000313" key="1">
    <source>
        <dbReference type="EMBL" id="MDE1462907.1"/>
    </source>
</evidence>
<evidence type="ECO:0000313" key="2">
    <source>
        <dbReference type="Proteomes" id="UP001528823"/>
    </source>
</evidence>
<organism evidence="1 2">
    <name type="scientific">Spartinivicinus poritis</name>
    <dbReference type="NCBI Taxonomy" id="2994640"/>
    <lineage>
        <taxon>Bacteria</taxon>
        <taxon>Pseudomonadati</taxon>
        <taxon>Pseudomonadota</taxon>
        <taxon>Gammaproteobacteria</taxon>
        <taxon>Oceanospirillales</taxon>
        <taxon>Zooshikellaceae</taxon>
        <taxon>Spartinivicinus</taxon>
    </lineage>
</organism>
<gene>
    <name evidence="1" type="ORF">ORQ98_13105</name>
</gene>
<keyword evidence="2" id="KW-1185">Reference proteome</keyword>
<accession>A0ABT5U955</accession>
<sequence length="84" mass="8926">MLGSKVSNGNVLVPNDFITQLGFHQGGIESGSLTATGLLNEVDPNNITDAPVESFGKLYDNETGELIAESVIVLSEGKLHWGRL</sequence>